<keyword evidence="8 11" id="KW-1133">Transmembrane helix</keyword>
<dbReference type="PIRSF" id="PIRSF001296">
    <property type="entry name" value="K_ATPase_KdpC"/>
    <property type="match status" value="1"/>
</dbReference>
<keyword evidence="1 11" id="KW-0813">Transport</keyword>
<dbReference type="NCBIfam" id="TIGR00681">
    <property type="entry name" value="kdpC"/>
    <property type="match status" value="1"/>
</dbReference>
<gene>
    <name evidence="11" type="primary">kdpC</name>
    <name evidence="13" type="ORF">GGR46_000530</name>
</gene>
<dbReference type="RefSeq" id="WP_183994314.1">
    <property type="nucleotide sequence ID" value="NZ_JACIEH010000001.1"/>
</dbReference>
<evidence type="ECO:0000256" key="2">
    <source>
        <dbReference type="ARBA" id="ARBA00022475"/>
    </source>
</evidence>
<evidence type="ECO:0000256" key="10">
    <source>
        <dbReference type="ARBA" id="ARBA00023136"/>
    </source>
</evidence>
<comment type="subunit">
    <text evidence="11">The system is composed of three essential subunits: KdpA, KdpB and KdpC.</text>
</comment>
<dbReference type="PANTHER" id="PTHR30042">
    <property type="entry name" value="POTASSIUM-TRANSPORTING ATPASE C CHAIN"/>
    <property type="match status" value="1"/>
</dbReference>
<dbReference type="InterPro" id="IPR003820">
    <property type="entry name" value="KdpC"/>
</dbReference>
<evidence type="ECO:0000256" key="5">
    <source>
        <dbReference type="ARBA" id="ARBA00022741"/>
    </source>
</evidence>
<evidence type="ECO:0000256" key="8">
    <source>
        <dbReference type="ARBA" id="ARBA00022989"/>
    </source>
</evidence>
<dbReference type="HAMAP" id="MF_00276">
    <property type="entry name" value="KdpC"/>
    <property type="match status" value="1"/>
</dbReference>
<organism evidence="13 14">
    <name type="scientific">Sphingomonas kyeonggiensis</name>
    <dbReference type="NCBI Taxonomy" id="1268553"/>
    <lineage>
        <taxon>Bacteria</taxon>
        <taxon>Pseudomonadati</taxon>
        <taxon>Pseudomonadota</taxon>
        <taxon>Alphaproteobacteria</taxon>
        <taxon>Sphingomonadales</taxon>
        <taxon>Sphingomonadaceae</taxon>
        <taxon>Sphingomonas</taxon>
    </lineage>
</organism>
<proteinExistence type="inferred from homology"/>
<name>A0A7W6NV27_9SPHN</name>
<dbReference type="GO" id="GO:0008556">
    <property type="term" value="F:P-type potassium transmembrane transporter activity"/>
    <property type="evidence" value="ECO:0007669"/>
    <property type="project" value="InterPro"/>
</dbReference>
<reference evidence="13 14" key="1">
    <citation type="submission" date="2020-08" db="EMBL/GenBank/DDBJ databases">
        <title>Genomic Encyclopedia of Type Strains, Phase IV (KMG-IV): sequencing the most valuable type-strain genomes for metagenomic binning, comparative biology and taxonomic classification.</title>
        <authorList>
            <person name="Goeker M."/>
        </authorList>
    </citation>
    <scope>NUCLEOTIDE SEQUENCE [LARGE SCALE GENOMIC DNA]</scope>
    <source>
        <strain evidence="13 14">DSM 101806</strain>
    </source>
</reference>
<keyword evidence="6 11" id="KW-0067">ATP-binding</keyword>
<keyword evidence="9 11" id="KW-0406">Ion transport</keyword>
<dbReference type="Proteomes" id="UP000557392">
    <property type="component" value="Unassembled WGS sequence"/>
</dbReference>
<evidence type="ECO:0000313" key="14">
    <source>
        <dbReference type="Proteomes" id="UP000557392"/>
    </source>
</evidence>
<feature type="region of interest" description="Disordered" evidence="12">
    <location>
        <begin position="72"/>
        <end position="98"/>
    </location>
</feature>
<dbReference type="PANTHER" id="PTHR30042:SF2">
    <property type="entry name" value="POTASSIUM-TRANSPORTING ATPASE KDPC SUBUNIT"/>
    <property type="match status" value="1"/>
</dbReference>
<keyword evidence="4 11" id="KW-0812">Transmembrane</keyword>
<evidence type="ECO:0000256" key="4">
    <source>
        <dbReference type="ARBA" id="ARBA00022692"/>
    </source>
</evidence>
<dbReference type="GO" id="GO:0005524">
    <property type="term" value="F:ATP binding"/>
    <property type="evidence" value="ECO:0007669"/>
    <property type="project" value="UniProtKB-UniRule"/>
</dbReference>
<comment type="function">
    <text evidence="11">Part of the high-affinity ATP-driven potassium transport (or Kdp) system, which catalyzes the hydrolysis of ATP coupled with the electrogenic transport of potassium into the cytoplasm. This subunit acts as a catalytic chaperone that increases the ATP-binding affinity of the ATP-hydrolyzing subunit KdpB by the formation of a transient KdpB/KdpC/ATP ternary complex.</text>
</comment>
<evidence type="ECO:0000256" key="7">
    <source>
        <dbReference type="ARBA" id="ARBA00022958"/>
    </source>
</evidence>
<protein>
    <recommendedName>
        <fullName evidence="11">Potassium-transporting ATPase KdpC subunit</fullName>
    </recommendedName>
    <alternativeName>
        <fullName evidence="11">ATP phosphohydrolase [potassium-transporting] C chain</fullName>
    </alternativeName>
    <alternativeName>
        <fullName evidence="11">Potassium-binding and translocating subunit C</fullName>
    </alternativeName>
    <alternativeName>
        <fullName evidence="11">Potassium-translocating ATPase C chain</fullName>
    </alternativeName>
</protein>
<dbReference type="NCBIfam" id="NF001454">
    <property type="entry name" value="PRK00315.1"/>
    <property type="match status" value="1"/>
</dbReference>
<dbReference type="AlphaFoldDB" id="A0A7W6NV27"/>
<comment type="subcellular location">
    <subcellularLocation>
        <location evidence="11">Cell membrane</location>
        <topology evidence="11">Single-pass membrane protein</topology>
    </subcellularLocation>
</comment>
<comment type="caution">
    <text evidence="13">The sequence shown here is derived from an EMBL/GenBank/DDBJ whole genome shotgun (WGS) entry which is preliminary data.</text>
</comment>
<evidence type="ECO:0000256" key="11">
    <source>
        <dbReference type="HAMAP-Rule" id="MF_00276"/>
    </source>
</evidence>
<feature type="compositionally biased region" description="Polar residues" evidence="12">
    <location>
        <begin position="84"/>
        <end position="98"/>
    </location>
</feature>
<accession>A0A7W6NV27</accession>
<comment type="similarity">
    <text evidence="11">Belongs to the KdpC family.</text>
</comment>
<dbReference type="EMBL" id="JACIEH010000001">
    <property type="protein sequence ID" value="MBB4096997.1"/>
    <property type="molecule type" value="Genomic_DNA"/>
</dbReference>
<dbReference type="Pfam" id="PF02669">
    <property type="entry name" value="KdpC"/>
    <property type="match status" value="1"/>
</dbReference>
<evidence type="ECO:0000313" key="13">
    <source>
        <dbReference type="EMBL" id="MBB4096997.1"/>
    </source>
</evidence>
<evidence type="ECO:0000256" key="12">
    <source>
        <dbReference type="SAM" id="MobiDB-lite"/>
    </source>
</evidence>
<keyword evidence="7 11" id="KW-0630">Potassium</keyword>
<keyword evidence="10 11" id="KW-0472">Membrane</keyword>
<keyword evidence="5 11" id="KW-0547">Nucleotide-binding</keyword>
<evidence type="ECO:0000256" key="3">
    <source>
        <dbReference type="ARBA" id="ARBA00022538"/>
    </source>
</evidence>
<evidence type="ECO:0000256" key="6">
    <source>
        <dbReference type="ARBA" id="ARBA00022840"/>
    </source>
</evidence>
<keyword evidence="14" id="KW-1185">Reference proteome</keyword>
<keyword evidence="2 11" id="KW-1003">Cell membrane</keyword>
<dbReference type="GO" id="GO:0005886">
    <property type="term" value="C:plasma membrane"/>
    <property type="evidence" value="ECO:0007669"/>
    <property type="project" value="UniProtKB-SubCell"/>
</dbReference>
<evidence type="ECO:0000256" key="9">
    <source>
        <dbReference type="ARBA" id="ARBA00023065"/>
    </source>
</evidence>
<sequence>MLKDFTTALRPAIVLTILFAALLGIAYPAALTGIGTVAFPHQAGGSLIVENGQVRGSELLGQNFAAPGYFHGRPSAAGADGNDPTASSGSNLGPTSQALHDRVAKDVAALRTTPGSSVPADLVTTSASGLDPEISPEAAFFQVERVAKARGVSGDKVRHIVETHVEQPLLGFLGERRVNVLALNRDLDKQAPQGAKAAE</sequence>
<evidence type="ECO:0000256" key="1">
    <source>
        <dbReference type="ARBA" id="ARBA00022448"/>
    </source>
</evidence>
<keyword evidence="3 11" id="KW-0633">Potassium transport</keyword>